<dbReference type="InterPro" id="IPR011009">
    <property type="entry name" value="Kinase-like_dom_sf"/>
</dbReference>
<dbReference type="SUPFAM" id="SSF56112">
    <property type="entry name" value="Protein kinase-like (PK-like)"/>
    <property type="match status" value="1"/>
</dbReference>
<keyword evidence="14" id="KW-1185">Reference proteome</keyword>
<dbReference type="OrthoDB" id="10497746at2759"/>
<evidence type="ECO:0000256" key="6">
    <source>
        <dbReference type="ARBA" id="ARBA00022840"/>
    </source>
</evidence>
<dbReference type="PANTHER" id="PTHR47634">
    <property type="entry name" value="PROTEIN KINASE DOMAIN-CONTAINING PROTEIN-RELATED"/>
    <property type="match status" value="1"/>
</dbReference>
<dbReference type="Proteomes" id="UP000789390">
    <property type="component" value="Unassembled WGS sequence"/>
</dbReference>
<dbReference type="InterPro" id="IPR000719">
    <property type="entry name" value="Prot_kinase_dom"/>
</dbReference>
<feature type="region of interest" description="Disordered" evidence="10">
    <location>
        <begin position="895"/>
        <end position="922"/>
    </location>
</feature>
<evidence type="ECO:0000256" key="2">
    <source>
        <dbReference type="ARBA" id="ARBA00022527"/>
    </source>
</evidence>
<dbReference type="PROSITE" id="PS00107">
    <property type="entry name" value="PROTEIN_KINASE_ATP"/>
    <property type="match status" value="1"/>
</dbReference>
<dbReference type="EC" id="2.7.11.1" evidence="1"/>
<dbReference type="GO" id="GO:0004674">
    <property type="term" value="F:protein serine/threonine kinase activity"/>
    <property type="evidence" value="ECO:0007669"/>
    <property type="project" value="UniProtKB-KW"/>
</dbReference>
<reference evidence="13" key="1">
    <citation type="submission" date="2021-11" db="EMBL/GenBank/DDBJ databases">
        <authorList>
            <person name="Schell T."/>
        </authorList>
    </citation>
    <scope>NUCLEOTIDE SEQUENCE</scope>
    <source>
        <strain evidence="13">M5</strain>
    </source>
</reference>
<dbReference type="FunFam" id="3.30.200.20:FF:000163">
    <property type="entry name" value="SRSF protein kinase 2 isoform X1"/>
    <property type="match status" value="1"/>
</dbReference>
<keyword evidence="6 9" id="KW-0067">ATP-binding</keyword>
<evidence type="ECO:0000313" key="14">
    <source>
        <dbReference type="Proteomes" id="UP000789390"/>
    </source>
</evidence>
<dbReference type="GO" id="GO:0005634">
    <property type="term" value="C:nucleus"/>
    <property type="evidence" value="ECO:0007669"/>
    <property type="project" value="TreeGrafter"/>
</dbReference>
<evidence type="ECO:0000256" key="3">
    <source>
        <dbReference type="ARBA" id="ARBA00022679"/>
    </source>
</evidence>
<evidence type="ECO:0000256" key="11">
    <source>
        <dbReference type="SAM" id="Phobius"/>
    </source>
</evidence>
<protein>
    <recommendedName>
        <fullName evidence="1">non-specific serine/threonine protein kinase</fullName>
        <ecNumber evidence="1">2.7.11.1</ecNumber>
    </recommendedName>
</protein>
<evidence type="ECO:0000256" key="10">
    <source>
        <dbReference type="SAM" id="MobiDB-lite"/>
    </source>
</evidence>
<comment type="catalytic activity">
    <reaction evidence="7">
        <text>L-threonyl-[protein] + ATP = O-phospho-L-threonyl-[protein] + ADP + H(+)</text>
        <dbReference type="Rhea" id="RHEA:46608"/>
        <dbReference type="Rhea" id="RHEA-COMP:11060"/>
        <dbReference type="Rhea" id="RHEA-COMP:11605"/>
        <dbReference type="ChEBI" id="CHEBI:15378"/>
        <dbReference type="ChEBI" id="CHEBI:30013"/>
        <dbReference type="ChEBI" id="CHEBI:30616"/>
        <dbReference type="ChEBI" id="CHEBI:61977"/>
        <dbReference type="ChEBI" id="CHEBI:456216"/>
        <dbReference type="EC" id="2.7.11.1"/>
    </reaction>
</comment>
<sequence>MDQLTVFSWIPGTFWALLIPVATCAILIYAIERENNNGNNSRNGQFRPSIRKGRHRQFVVASSSVIVVVEDVAMDEFAAMPPADRFAASSTSSSPADMHRPRRHLPSPALAQATSLLRLTQTYGGSFDICDLSALHLSLTSSPSAPVVSSSVLHPPGLIGAAGRKLPVPGRAHHMNHHNKMSTAVHHMSQSDLMMASVADAMDEMDALIRPSSGSASLSGTGGSVRDSPKLSLSRKLPVPPVSAATKVINQSRRLLPRPLSCDVPCVSDADIASGLQSTAYLPTTSQRARSSQLCRPYSFDYSSGAEAELEEAALLHQQQQQQGTAGSDPSLLYLETQNRRSLIRQSSTTSCPALVRPCALSPRSPKYRTDASSFSGSVSGGSSINTTPSPLPLLHPSLSSTTDPTAYVPSGVLVPFTTPSHHTALPLSIVSSQTVGSAGIIIPPRPYLWPTTATHENPSLMIPSTGSAFRAPPLGSQYRQASLSFPPSGLDPVLDTTTNVTTSTTTLAMRRHRFHDIGDGSGSFCGPFGEFSHYRLDMQRPSRSRQPVRNSIILAARLSWAMRDETAAMCTCPSNAFNVTSMAETNPLPIWLLTPVGTESLGSSTPVDRWLINQSQFECWWTNHSSSVNIFWLPGGEGGPERPVKVEKPDSGIIAARHLAAAMLTMIFAYLVIRNLIGWHRNIPADGQSGGLISSRGSSRALRPDRRRWRDDGDWIDYFADDSDSFETMAVEDDHDRLFIGTVDSVRLLGLPVEPALFTVTYQEELEEGEEDVSLQLYDATSLSSDGWSSSGAAESLAVTGREPPLHPTLLICSPLTACYVCRPDGNNNNNSSSSSSRDDSSSTSDPDEDEFEFQSISSDLSFATAPSSLSISFGDAVSDCSWEFDTASSGNDVKGTISETLDEDEEILGSDDDEQEDPRDYTKGGYHPVKIGDLFHNRYHVVRKLGWGHFSTVWLCWDLVAKRFVALKVVKSASHYTETALDEIKLLRCVRESDETDPKREKTVQLLDDFKISGINGTHVCMYQGIPLLNVKTIIRQVLEGLDYLHTKCRIIHTDIKPENILICVDEPFIRKLAADATHSGTRWA</sequence>
<evidence type="ECO:0000256" key="5">
    <source>
        <dbReference type="ARBA" id="ARBA00022777"/>
    </source>
</evidence>
<keyword evidence="11" id="KW-0472">Membrane</keyword>
<feature type="domain" description="Protein kinase" evidence="12">
    <location>
        <begin position="941"/>
        <end position="1087"/>
    </location>
</feature>
<evidence type="ECO:0000256" key="7">
    <source>
        <dbReference type="ARBA" id="ARBA00047899"/>
    </source>
</evidence>
<dbReference type="AlphaFoldDB" id="A0A8J2RIV0"/>
<dbReference type="Gene3D" id="3.30.200.20">
    <property type="entry name" value="Phosphorylase Kinase, domain 1"/>
    <property type="match status" value="1"/>
</dbReference>
<feature type="compositionally biased region" description="Acidic residues" evidence="10">
    <location>
        <begin position="902"/>
        <end position="919"/>
    </location>
</feature>
<dbReference type="GO" id="GO:0005737">
    <property type="term" value="C:cytoplasm"/>
    <property type="evidence" value="ECO:0007669"/>
    <property type="project" value="TreeGrafter"/>
</dbReference>
<keyword evidence="4 9" id="KW-0547">Nucleotide-binding</keyword>
<feature type="compositionally biased region" description="Low complexity" evidence="10">
    <location>
        <begin position="828"/>
        <end position="837"/>
    </location>
</feature>
<evidence type="ECO:0000313" key="13">
    <source>
        <dbReference type="EMBL" id="CAH0100477.1"/>
    </source>
</evidence>
<feature type="binding site" evidence="9">
    <location>
        <position position="970"/>
    </location>
    <ligand>
        <name>ATP</name>
        <dbReference type="ChEBI" id="CHEBI:30616"/>
    </ligand>
</feature>
<feature type="region of interest" description="Disordered" evidence="10">
    <location>
        <begin position="363"/>
        <end position="394"/>
    </location>
</feature>
<comment type="caution">
    <text evidence="13">The sequence shown here is derived from an EMBL/GenBank/DDBJ whole genome shotgun (WGS) entry which is preliminary data.</text>
</comment>
<feature type="region of interest" description="Disordered" evidence="10">
    <location>
        <begin position="212"/>
        <end position="237"/>
    </location>
</feature>
<dbReference type="Gene3D" id="1.10.510.10">
    <property type="entry name" value="Transferase(Phosphotransferase) domain 1"/>
    <property type="match status" value="1"/>
</dbReference>
<dbReference type="GO" id="GO:0000245">
    <property type="term" value="P:spliceosomal complex assembly"/>
    <property type="evidence" value="ECO:0007669"/>
    <property type="project" value="TreeGrafter"/>
</dbReference>
<proteinExistence type="predicted"/>
<keyword evidence="11" id="KW-0812">Transmembrane</keyword>
<gene>
    <name evidence="13" type="ORF">DGAL_LOCUS2707</name>
</gene>
<evidence type="ECO:0000256" key="1">
    <source>
        <dbReference type="ARBA" id="ARBA00012513"/>
    </source>
</evidence>
<keyword evidence="2" id="KW-0723">Serine/threonine-protein kinase</keyword>
<feature type="region of interest" description="Disordered" evidence="10">
    <location>
        <begin position="828"/>
        <end position="854"/>
    </location>
</feature>
<feature type="transmembrane region" description="Helical" evidence="11">
    <location>
        <begin position="12"/>
        <end position="31"/>
    </location>
</feature>
<keyword evidence="3" id="KW-0808">Transferase</keyword>
<keyword evidence="11" id="KW-1133">Transmembrane helix</keyword>
<dbReference type="PROSITE" id="PS50011">
    <property type="entry name" value="PROTEIN_KINASE_DOM"/>
    <property type="match status" value="1"/>
</dbReference>
<evidence type="ECO:0000259" key="12">
    <source>
        <dbReference type="PROSITE" id="PS50011"/>
    </source>
</evidence>
<evidence type="ECO:0000256" key="9">
    <source>
        <dbReference type="PROSITE-ProRule" id="PRU10141"/>
    </source>
</evidence>
<dbReference type="InterPro" id="IPR008271">
    <property type="entry name" value="Ser/Thr_kinase_AS"/>
</dbReference>
<dbReference type="InterPro" id="IPR051334">
    <property type="entry name" value="SRPK"/>
</dbReference>
<evidence type="ECO:0000256" key="4">
    <source>
        <dbReference type="ARBA" id="ARBA00022741"/>
    </source>
</evidence>
<dbReference type="GO" id="GO:0050684">
    <property type="term" value="P:regulation of mRNA processing"/>
    <property type="evidence" value="ECO:0007669"/>
    <property type="project" value="TreeGrafter"/>
</dbReference>
<dbReference type="PANTHER" id="PTHR47634:SF9">
    <property type="entry name" value="PROTEIN KINASE DOMAIN-CONTAINING PROTEIN-RELATED"/>
    <property type="match status" value="1"/>
</dbReference>
<dbReference type="InterPro" id="IPR017441">
    <property type="entry name" value="Protein_kinase_ATP_BS"/>
</dbReference>
<dbReference type="SMART" id="SM00220">
    <property type="entry name" value="S_TKc"/>
    <property type="match status" value="1"/>
</dbReference>
<evidence type="ECO:0000256" key="8">
    <source>
        <dbReference type="ARBA" id="ARBA00048679"/>
    </source>
</evidence>
<accession>A0A8J2RIV0</accession>
<dbReference type="EMBL" id="CAKKLH010000036">
    <property type="protein sequence ID" value="CAH0100477.1"/>
    <property type="molecule type" value="Genomic_DNA"/>
</dbReference>
<dbReference type="Pfam" id="PF00069">
    <property type="entry name" value="Pkinase"/>
    <property type="match status" value="1"/>
</dbReference>
<dbReference type="PROSITE" id="PS00108">
    <property type="entry name" value="PROTEIN_KINASE_ST"/>
    <property type="match status" value="1"/>
</dbReference>
<comment type="catalytic activity">
    <reaction evidence="8">
        <text>L-seryl-[protein] + ATP = O-phospho-L-seryl-[protein] + ADP + H(+)</text>
        <dbReference type="Rhea" id="RHEA:17989"/>
        <dbReference type="Rhea" id="RHEA-COMP:9863"/>
        <dbReference type="Rhea" id="RHEA-COMP:11604"/>
        <dbReference type="ChEBI" id="CHEBI:15378"/>
        <dbReference type="ChEBI" id="CHEBI:29999"/>
        <dbReference type="ChEBI" id="CHEBI:30616"/>
        <dbReference type="ChEBI" id="CHEBI:83421"/>
        <dbReference type="ChEBI" id="CHEBI:456216"/>
        <dbReference type="EC" id="2.7.11.1"/>
    </reaction>
</comment>
<feature type="compositionally biased region" description="Low complexity" evidence="10">
    <location>
        <begin position="373"/>
        <end position="394"/>
    </location>
</feature>
<name>A0A8J2RIV0_9CRUS</name>
<keyword evidence="5" id="KW-0418">Kinase</keyword>
<organism evidence="13 14">
    <name type="scientific">Daphnia galeata</name>
    <dbReference type="NCBI Taxonomy" id="27404"/>
    <lineage>
        <taxon>Eukaryota</taxon>
        <taxon>Metazoa</taxon>
        <taxon>Ecdysozoa</taxon>
        <taxon>Arthropoda</taxon>
        <taxon>Crustacea</taxon>
        <taxon>Branchiopoda</taxon>
        <taxon>Diplostraca</taxon>
        <taxon>Cladocera</taxon>
        <taxon>Anomopoda</taxon>
        <taxon>Daphniidae</taxon>
        <taxon>Daphnia</taxon>
    </lineage>
</organism>
<dbReference type="GO" id="GO:0005524">
    <property type="term" value="F:ATP binding"/>
    <property type="evidence" value="ECO:0007669"/>
    <property type="project" value="UniProtKB-UniRule"/>
</dbReference>